<reference evidence="3" key="4">
    <citation type="submission" date="2025-05" db="UniProtKB">
        <authorList>
            <consortium name="EnsemblFungi"/>
        </authorList>
    </citation>
    <scope>IDENTIFICATION</scope>
    <source>
        <strain evidence="3">isolate 1-1 / race 1 (BBBD)</strain>
    </source>
</reference>
<dbReference type="AlphaFoldDB" id="A0A180GWC2"/>
<organism evidence="2">
    <name type="scientific">Puccinia triticina (isolate 1-1 / race 1 (BBBD))</name>
    <name type="common">Brown leaf rust fungus</name>
    <dbReference type="NCBI Taxonomy" id="630390"/>
    <lineage>
        <taxon>Eukaryota</taxon>
        <taxon>Fungi</taxon>
        <taxon>Dikarya</taxon>
        <taxon>Basidiomycota</taxon>
        <taxon>Pucciniomycotina</taxon>
        <taxon>Pucciniomycetes</taxon>
        <taxon>Pucciniales</taxon>
        <taxon>Pucciniaceae</taxon>
        <taxon>Puccinia</taxon>
    </lineage>
</organism>
<evidence type="ECO:0000313" key="3">
    <source>
        <dbReference type="EnsemblFungi" id="PTTG_26289-t43_1-p1"/>
    </source>
</evidence>
<evidence type="ECO:0000256" key="1">
    <source>
        <dbReference type="SAM" id="MobiDB-lite"/>
    </source>
</evidence>
<dbReference type="EnsemblFungi" id="PTTG_26289-t43_1">
    <property type="protein sequence ID" value="PTTG_26289-t43_1-p1"/>
    <property type="gene ID" value="PTTG_26289"/>
</dbReference>
<keyword evidence="4" id="KW-1185">Reference proteome</keyword>
<dbReference type="Proteomes" id="UP000005240">
    <property type="component" value="Unassembled WGS sequence"/>
</dbReference>
<reference evidence="2" key="2">
    <citation type="submission" date="2016-05" db="EMBL/GenBank/DDBJ databases">
        <title>Comparative analysis highlights variable genome content of wheat rusts and divergence of the mating loci.</title>
        <authorList>
            <person name="Cuomo C.A."/>
            <person name="Bakkeren G."/>
            <person name="Szabo L."/>
            <person name="Khalil H."/>
            <person name="Joly D."/>
            <person name="Goldberg J."/>
            <person name="Young S."/>
            <person name="Zeng Q."/>
            <person name="Fellers J."/>
        </authorList>
    </citation>
    <scope>NUCLEOTIDE SEQUENCE [LARGE SCALE GENOMIC DNA]</scope>
    <source>
        <strain evidence="2">1-1 BBBD Race 1</strain>
    </source>
</reference>
<feature type="region of interest" description="Disordered" evidence="1">
    <location>
        <begin position="209"/>
        <end position="229"/>
    </location>
</feature>
<protein>
    <submittedName>
        <fullName evidence="2 3">Uncharacterized protein</fullName>
    </submittedName>
</protein>
<accession>A0A180GWC2</accession>
<dbReference type="VEuPathDB" id="FungiDB:PTTG_26289"/>
<dbReference type="OrthoDB" id="5535068at2759"/>
<proteinExistence type="predicted"/>
<dbReference type="EMBL" id="ADAS02000018">
    <property type="protein sequence ID" value="OAV96648.1"/>
    <property type="molecule type" value="Genomic_DNA"/>
</dbReference>
<gene>
    <name evidence="2" type="ORF">PTTG_26289</name>
</gene>
<reference evidence="2" key="1">
    <citation type="submission" date="2009-11" db="EMBL/GenBank/DDBJ databases">
        <authorList>
            <consortium name="The Broad Institute Genome Sequencing Platform"/>
            <person name="Ward D."/>
            <person name="Feldgarden M."/>
            <person name="Earl A."/>
            <person name="Young S.K."/>
            <person name="Zeng Q."/>
            <person name="Koehrsen M."/>
            <person name="Alvarado L."/>
            <person name="Berlin A."/>
            <person name="Bochicchio J."/>
            <person name="Borenstein D."/>
            <person name="Chapman S.B."/>
            <person name="Chen Z."/>
            <person name="Engels R."/>
            <person name="Freedman E."/>
            <person name="Gellesch M."/>
            <person name="Goldberg J."/>
            <person name="Griggs A."/>
            <person name="Gujja S."/>
            <person name="Heilman E."/>
            <person name="Heiman D."/>
            <person name="Hepburn T."/>
            <person name="Howarth C."/>
            <person name="Jen D."/>
            <person name="Larson L."/>
            <person name="Lewis B."/>
            <person name="Mehta T."/>
            <person name="Park D."/>
            <person name="Pearson M."/>
            <person name="Roberts A."/>
            <person name="Saif S."/>
            <person name="Shea T."/>
            <person name="Shenoy N."/>
            <person name="Sisk P."/>
            <person name="Stolte C."/>
            <person name="Sykes S."/>
            <person name="Thomson T."/>
            <person name="Walk T."/>
            <person name="White J."/>
            <person name="Yandava C."/>
            <person name="Izard J."/>
            <person name="Baranova O.V."/>
            <person name="Blanton J.M."/>
            <person name="Tanner A.C."/>
            <person name="Dewhirst F.E."/>
            <person name="Haas B."/>
            <person name="Nusbaum C."/>
            <person name="Birren B."/>
        </authorList>
    </citation>
    <scope>NUCLEOTIDE SEQUENCE [LARGE SCALE GENOMIC DNA]</scope>
    <source>
        <strain evidence="2">1-1 BBBD Race 1</strain>
    </source>
</reference>
<evidence type="ECO:0000313" key="4">
    <source>
        <dbReference type="Proteomes" id="UP000005240"/>
    </source>
</evidence>
<name>A0A180GWC2_PUCT1</name>
<reference evidence="3 4" key="3">
    <citation type="journal article" date="2017" name="G3 (Bethesda)">
        <title>Comparative analysis highlights variable genome content of wheat rusts and divergence of the mating loci.</title>
        <authorList>
            <person name="Cuomo C.A."/>
            <person name="Bakkeren G."/>
            <person name="Khalil H.B."/>
            <person name="Panwar V."/>
            <person name="Joly D."/>
            <person name="Linning R."/>
            <person name="Sakthikumar S."/>
            <person name="Song X."/>
            <person name="Adiconis X."/>
            <person name="Fan L."/>
            <person name="Goldberg J.M."/>
            <person name="Levin J.Z."/>
            <person name="Young S."/>
            <person name="Zeng Q."/>
            <person name="Anikster Y."/>
            <person name="Bruce M."/>
            <person name="Wang M."/>
            <person name="Yin C."/>
            <person name="McCallum B."/>
            <person name="Szabo L.J."/>
            <person name="Hulbert S."/>
            <person name="Chen X."/>
            <person name="Fellers J.P."/>
        </authorList>
    </citation>
    <scope>NUCLEOTIDE SEQUENCE</scope>
    <source>
        <strain evidence="4">Isolate 1-1 / race 1 (BBBD)</strain>
        <strain evidence="3">isolate 1-1 / race 1 (BBBD)</strain>
    </source>
</reference>
<feature type="non-terminal residue" evidence="2">
    <location>
        <position position="312"/>
    </location>
</feature>
<sequence>MVKIDNEDRDLEFDGTNVEVFLDAYQTAAKEDGASEFDMAYQLACFISTYDVLDVVETLGGFEDHDWAKLKASMLAHWGRADVSRFLRQDLEALVQTWSAKGGISSVHDYQIFRQSWDPIQSSLLRNNQIGTVEEIKTDFYLAFSVGIQEQIRTELIRQKIRITTRDRRFQLPVFEKLSEAVDKVMQKLEDDHYLKEFSGLSKRSAVADNSSGTLQSSKRRCEMEPSDFQVPQDPMSYPNCPVRRVNIVQFTLQDLQFLARSWLEEEGRSFAEDCPAFRRSWDSLVAALVGKFLYIDTLEEVKSLCYETFSL</sequence>
<evidence type="ECO:0000313" key="2">
    <source>
        <dbReference type="EMBL" id="OAV96648.1"/>
    </source>
</evidence>